<feature type="domain" description="Core-binding (CB)" evidence="6">
    <location>
        <begin position="55"/>
        <end position="129"/>
    </location>
</feature>
<dbReference type="InterPro" id="IPR044068">
    <property type="entry name" value="CB"/>
</dbReference>
<dbReference type="PROSITE" id="PS51898">
    <property type="entry name" value="TYR_RECOMBINASE"/>
    <property type="match status" value="1"/>
</dbReference>
<protein>
    <submittedName>
        <fullName evidence="7">Site-specific integrase</fullName>
    </submittedName>
</protein>
<dbReference type="SUPFAM" id="SSF56349">
    <property type="entry name" value="DNA breaking-rejoining enzymes"/>
    <property type="match status" value="1"/>
</dbReference>
<evidence type="ECO:0000256" key="2">
    <source>
        <dbReference type="ARBA" id="ARBA00023125"/>
    </source>
</evidence>
<evidence type="ECO:0000256" key="1">
    <source>
        <dbReference type="ARBA" id="ARBA00022908"/>
    </source>
</evidence>
<dbReference type="InterPro" id="IPR002104">
    <property type="entry name" value="Integrase_catalytic"/>
</dbReference>
<feature type="domain" description="Tyr recombinase" evidence="5">
    <location>
        <begin position="149"/>
        <end position="319"/>
    </location>
</feature>
<sequence>MYQRNGIWYIDFVSSSGKRIRRSAKTKDRREAEELRDKLKHESWRTSELGEKPKRIWDEAAVRWIKEKSKKKSIADDIAKLRRLEELRGIYLHHIDRDLIQTVVEKLPVQDSTKNRYLALIRSILKAAANKWDWLEKVPYIELHTESEGRIRWLRPNEAQRLIDVARPKYFADMIIFSLNTGLRQANVLGLTWNQVDLDRKVCWYHPDEMKAGNALGVALNDTAVEVLKRQIGKHKKFVFVNKRNKPISGINSRYWKKTLELAEIEDFTWHDLRHTWASWLVQRGVPLRVLQEMGGWKTLRMVQRYAHLAPEHLHQHAQVLHELVTFDTNGAS</sequence>
<name>A0A9X9HZY0_NEISU</name>
<dbReference type="GO" id="GO:0015074">
    <property type="term" value="P:DNA integration"/>
    <property type="evidence" value="ECO:0007669"/>
    <property type="project" value="UniProtKB-KW"/>
</dbReference>
<dbReference type="GO" id="GO:0006310">
    <property type="term" value="P:DNA recombination"/>
    <property type="evidence" value="ECO:0007669"/>
    <property type="project" value="UniProtKB-KW"/>
</dbReference>
<organism evidence="7 8">
    <name type="scientific">Neisseria subflava</name>
    <dbReference type="NCBI Taxonomy" id="28449"/>
    <lineage>
        <taxon>Bacteria</taxon>
        <taxon>Pseudomonadati</taxon>
        <taxon>Pseudomonadota</taxon>
        <taxon>Betaproteobacteria</taxon>
        <taxon>Neisseriales</taxon>
        <taxon>Neisseriaceae</taxon>
        <taxon>Neisseria</taxon>
    </lineage>
</organism>
<keyword evidence="1" id="KW-0229">DNA integration</keyword>
<keyword evidence="3" id="KW-0233">DNA recombination</keyword>
<dbReference type="PANTHER" id="PTHR30349:SF64">
    <property type="entry name" value="PROPHAGE INTEGRASE INTD-RELATED"/>
    <property type="match status" value="1"/>
</dbReference>
<dbReference type="Pfam" id="PF00589">
    <property type="entry name" value="Phage_integrase"/>
    <property type="match status" value="1"/>
</dbReference>
<evidence type="ECO:0000256" key="3">
    <source>
        <dbReference type="ARBA" id="ARBA00023172"/>
    </source>
</evidence>
<dbReference type="InterPro" id="IPR011010">
    <property type="entry name" value="DNA_brk_join_enz"/>
</dbReference>
<dbReference type="InterPro" id="IPR050090">
    <property type="entry name" value="Tyrosine_recombinase_XerCD"/>
</dbReference>
<dbReference type="Proteomes" id="UP001057305">
    <property type="component" value="Chromosome"/>
</dbReference>
<proteinExistence type="predicted"/>
<dbReference type="CDD" id="cd00796">
    <property type="entry name" value="INT_Rci_Hp1_C"/>
    <property type="match status" value="1"/>
</dbReference>
<evidence type="ECO:0000313" key="7">
    <source>
        <dbReference type="EMBL" id="UTG72939.1"/>
    </source>
</evidence>
<dbReference type="Gene3D" id="1.10.443.10">
    <property type="entry name" value="Intergrase catalytic core"/>
    <property type="match status" value="1"/>
</dbReference>
<keyword evidence="2 4" id="KW-0238">DNA-binding</keyword>
<evidence type="ECO:0000259" key="6">
    <source>
        <dbReference type="PROSITE" id="PS51900"/>
    </source>
</evidence>
<dbReference type="GO" id="GO:0003677">
    <property type="term" value="F:DNA binding"/>
    <property type="evidence" value="ECO:0007669"/>
    <property type="project" value="UniProtKB-UniRule"/>
</dbReference>
<dbReference type="PANTHER" id="PTHR30349">
    <property type="entry name" value="PHAGE INTEGRASE-RELATED"/>
    <property type="match status" value="1"/>
</dbReference>
<accession>A0A9X9HZY0</accession>
<dbReference type="InterPro" id="IPR013762">
    <property type="entry name" value="Integrase-like_cat_sf"/>
</dbReference>
<evidence type="ECO:0000256" key="4">
    <source>
        <dbReference type="PROSITE-ProRule" id="PRU01248"/>
    </source>
</evidence>
<evidence type="ECO:0000313" key="8">
    <source>
        <dbReference type="Proteomes" id="UP001057305"/>
    </source>
</evidence>
<dbReference type="AlphaFoldDB" id="A0A9X9HZY0"/>
<evidence type="ECO:0000259" key="5">
    <source>
        <dbReference type="PROSITE" id="PS51898"/>
    </source>
</evidence>
<dbReference type="PROSITE" id="PS51900">
    <property type="entry name" value="CB"/>
    <property type="match status" value="1"/>
</dbReference>
<dbReference type="EMBL" id="CP073116">
    <property type="protein sequence ID" value="UTG72939.1"/>
    <property type="molecule type" value="Genomic_DNA"/>
</dbReference>
<reference evidence="7" key="1">
    <citation type="submission" date="2021-04" db="EMBL/GenBank/DDBJ databases">
        <title>Characterizing Neisseria spp. as novel respiratory pathobionts in bronchiectasis.</title>
        <authorList>
            <person name="Li L."/>
            <person name="Mac Aogain M."/>
            <person name="Xu T."/>
            <person name="Jaggi T.K."/>
            <person name="Chan L.Y."/>
            <person name="Keir H.R."/>
            <person name="Dicker A.J."/>
            <person name="Qu J."/>
            <person name="Liu Y."/>
            <person name="Chen H.S."/>
            <person name="Koh M.S."/>
            <person name="Ong T.H."/>
            <person name="Lim A.Y.H."/>
            <person name="Abisheganaden J."/>
            <person name="Low T.B."/>
            <person name="Oliver B.G."/>
            <person name="Tan N.S."/>
            <person name="Fang M."/>
            <person name="Chalmers J.D."/>
            <person name="Chotirmall S.H."/>
        </authorList>
    </citation>
    <scope>NUCLEOTIDE SEQUENCE</scope>
    <source>
        <strain evidence="7">TT0073</strain>
    </source>
</reference>
<gene>
    <name evidence="7" type="ORF">KCG56_02425</name>
</gene>